<evidence type="ECO:0000313" key="3">
    <source>
        <dbReference type="Proteomes" id="UP000331127"/>
    </source>
</evidence>
<dbReference type="Proteomes" id="UP000331127">
    <property type="component" value="Unassembled WGS sequence"/>
</dbReference>
<dbReference type="AlphaFoldDB" id="A0A5M3WKR4"/>
<evidence type="ECO:0000256" key="1">
    <source>
        <dbReference type="SAM" id="MobiDB-lite"/>
    </source>
</evidence>
<proteinExistence type="predicted"/>
<feature type="region of interest" description="Disordered" evidence="1">
    <location>
        <begin position="1"/>
        <end position="52"/>
    </location>
</feature>
<sequence length="69" mass="6667">MSGLPVGVRRPPEAGPGVEAGTRLESGATSRAMPESGATSWARPGSGATQAESGVVGALCSLSSPVVSS</sequence>
<dbReference type="EMBL" id="BLAE01000014">
    <property type="protein sequence ID" value="GES09216.1"/>
    <property type="molecule type" value="Genomic_DNA"/>
</dbReference>
<evidence type="ECO:0000313" key="2">
    <source>
        <dbReference type="EMBL" id="GES09216.1"/>
    </source>
</evidence>
<accession>A0A5M3WKR4</accession>
<name>A0A5M3WKR4_9ACTN</name>
<organism evidence="2 3">
    <name type="scientific">Acrocarpospora macrocephala</name>
    <dbReference type="NCBI Taxonomy" id="150177"/>
    <lineage>
        <taxon>Bacteria</taxon>
        <taxon>Bacillati</taxon>
        <taxon>Actinomycetota</taxon>
        <taxon>Actinomycetes</taxon>
        <taxon>Streptosporangiales</taxon>
        <taxon>Streptosporangiaceae</taxon>
        <taxon>Acrocarpospora</taxon>
    </lineage>
</organism>
<reference evidence="2 3" key="1">
    <citation type="submission" date="2019-10" db="EMBL/GenBank/DDBJ databases">
        <title>Whole genome shotgun sequence of Acrocarpospora macrocephala NBRC 16266.</title>
        <authorList>
            <person name="Ichikawa N."/>
            <person name="Kimura A."/>
            <person name="Kitahashi Y."/>
            <person name="Komaki H."/>
            <person name="Oguchi A."/>
        </authorList>
    </citation>
    <scope>NUCLEOTIDE SEQUENCE [LARGE SCALE GENOMIC DNA]</scope>
    <source>
        <strain evidence="2 3">NBRC 16266</strain>
    </source>
</reference>
<protein>
    <submittedName>
        <fullName evidence="2">Uncharacterized protein</fullName>
    </submittedName>
</protein>
<comment type="caution">
    <text evidence="2">The sequence shown here is derived from an EMBL/GenBank/DDBJ whole genome shotgun (WGS) entry which is preliminary data.</text>
</comment>
<keyword evidence="3" id="KW-1185">Reference proteome</keyword>
<gene>
    <name evidence="2" type="ORF">Amac_028120</name>
</gene>